<feature type="transmembrane region" description="Helical" evidence="5">
    <location>
        <begin position="111"/>
        <end position="133"/>
    </location>
</feature>
<reference evidence="8" key="1">
    <citation type="journal article" date="2019" name="Int. J. Syst. Evol. Microbiol.">
        <title>The Global Catalogue of Microorganisms (GCM) 10K type strain sequencing project: providing services to taxonomists for standard genome sequencing and annotation.</title>
        <authorList>
            <consortium name="The Broad Institute Genomics Platform"/>
            <consortium name="The Broad Institute Genome Sequencing Center for Infectious Disease"/>
            <person name="Wu L."/>
            <person name="Ma J."/>
        </authorList>
    </citation>
    <scope>NUCLEOTIDE SEQUENCE [LARGE SCALE GENOMIC DNA]</scope>
    <source>
        <strain evidence="8">CCUG 60023</strain>
    </source>
</reference>
<dbReference type="InterPro" id="IPR001902">
    <property type="entry name" value="SLC26A/SulP_fam"/>
</dbReference>
<feature type="transmembrane region" description="Helical" evidence="5">
    <location>
        <begin position="378"/>
        <end position="399"/>
    </location>
</feature>
<keyword evidence="3 5" id="KW-1133">Transmembrane helix</keyword>
<protein>
    <submittedName>
        <fullName evidence="7">SulP family inorganic anion transporter</fullName>
    </submittedName>
</protein>
<name>A0ABW3FAG3_9HYPH</name>
<evidence type="ECO:0000256" key="3">
    <source>
        <dbReference type="ARBA" id="ARBA00022989"/>
    </source>
</evidence>
<dbReference type="InterPro" id="IPR011547">
    <property type="entry name" value="SLC26A/SulP_dom"/>
</dbReference>
<dbReference type="CDD" id="cd07042">
    <property type="entry name" value="STAS_SulP_like_sulfate_transporter"/>
    <property type="match status" value="1"/>
</dbReference>
<dbReference type="Proteomes" id="UP001597101">
    <property type="component" value="Unassembled WGS sequence"/>
</dbReference>
<dbReference type="EMBL" id="JBHTJV010000002">
    <property type="protein sequence ID" value="MFD0914813.1"/>
    <property type="molecule type" value="Genomic_DNA"/>
</dbReference>
<dbReference type="RefSeq" id="WP_377210673.1">
    <property type="nucleotide sequence ID" value="NZ_JBHTJV010000002.1"/>
</dbReference>
<dbReference type="InterPro" id="IPR002645">
    <property type="entry name" value="STAS_dom"/>
</dbReference>
<gene>
    <name evidence="7" type="ORF">ACFQ14_00165</name>
</gene>
<accession>A0ABW3FAG3</accession>
<feature type="transmembrane region" description="Helical" evidence="5">
    <location>
        <begin position="31"/>
        <end position="51"/>
    </location>
</feature>
<dbReference type="Pfam" id="PF00916">
    <property type="entry name" value="Sulfate_transp"/>
    <property type="match status" value="1"/>
</dbReference>
<evidence type="ECO:0000256" key="1">
    <source>
        <dbReference type="ARBA" id="ARBA00004141"/>
    </source>
</evidence>
<feature type="transmembrane region" description="Helical" evidence="5">
    <location>
        <begin position="80"/>
        <end position="99"/>
    </location>
</feature>
<evidence type="ECO:0000256" key="5">
    <source>
        <dbReference type="SAM" id="Phobius"/>
    </source>
</evidence>
<sequence length="590" mass="62190">MKLGQSLKFVSQIGIFDWLPKYKRSDLADDGLAGLIVAIMLVPQGMAYALLAGLPPQVGLYASIVPLILYGVFGSSRTLAVGPVAIVSLMVASVLGDLADVGTVDMVSGALILAFLSGAMLLLMGLARLGFLVNFLSHPVISGFSSAAALVIGISQLKHLLGFDIPRSHLITETFAHAFTNIAQLNVPTFAIAMLALTILLVWRSGLPSLLARTPLPKPVMNSIAKAGPLVCVVVTILLVWVFDLGGQYGVSIVGEVPSGLPPLTLPSFEVDVISQLVPAAFLISVVGFLESVSVAKTLASKKRQKVDANQELVALGAANIGAAFTGGYPVTGGFSRSLVNFTAGAVTPLASIFTAGLVALSVVFLTPLLFFLPKATLAAIIMVAVSSLIDLKAVRTAWTYNKADAGSLLVTFGAVLLLGVEAGIVAGAILSIALYLWRTSRPHVAVVGRVGKTEHFRNELRHEVQTYPSLLAVRVDESLYFANAAFLEARLLADVADHPDVTDLVLIMSAVNFIDGSALESLENLIERLRDAGVTLHLAEVKGPVMDGLNKVDFEAKLQPGRVFLSTHEAHRLLLGADEIGDVSMKLPA</sequence>
<feature type="transmembrane region" description="Helical" evidence="5">
    <location>
        <begin position="140"/>
        <end position="161"/>
    </location>
</feature>
<feature type="transmembrane region" description="Helical" evidence="5">
    <location>
        <begin position="411"/>
        <end position="438"/>
    </location>
</feature>
<comment type="caution">
    <text evidence="7">The sequence shown here is derived from an EMBL/GenBank/DDBJ whole genome shotgun (WGS) entry which is preliminary data.</text>
</comment>
<dbReference type="InterPro" id="IPR018045">
    <property type="entry name" value="S04_transporter_CS"/>
</dbReference>
<keyword evidence="4 5" id="KW-0472">Membrane</keyword>
<feature type="domain" description="STAS" evidence="6">
    <location>
        <begin position="461"/>
        <end position="575"/>
    </location>
</feature>
<feature type="transmembrane region" description="Helical" evidence="5">
    <location>
        <begin position="224"/>
        <end position="243"/>
    </location>
</feature>
<evidence type="ECO:0000259" key="6">
    <source>
        <dbReference type="PROSITE" id="PS50801"/>
    </source>
</evidence>
<keyword evidence="2 5" id="KW-0812">Transmembrane</keyword>
<dbReference type="Gene3D" id="3.30.750.24">
    <property type="entry name" value="STAS domain"/>
    <property type="match status" value="1"/>
</dbReference>
<feature type="transmembrane region" description="Helical" evidence="5">
    <location>
        <begin position="273"/>
        <end position="293"/>
    </location>
</feature>
<dbReference type="Pfam" id="PF01740">
    <property type="entry name" value="STAS"/>
    <property type="match status" value="1"/>
</dbReference>
<dbReference type="PANTHER" id="PTHR11814">
    <property type="entry name" value="SULFATE TRANSPORTER"/>
    <property type="match status" value="1"/>
</dbReference>
<organism evidence="7 8">
    <name type="scientific">Pseudahrensia aquimaris</name>
    <dbReference type="NCBI Taxonomy" id="744461"/>
    <lineage>
        <taxon>Bacteria</taxon>
        <taxon>Pseudomonadati</taxon>
        <taxon>Pseudomonadota</taxon>
        <taxon>Alphaproteobacteria</taxon>
        <taxon>Hyphomicrobiales</taxon>
        <taxon>Ahrensiaceae</taxon>
        <taxon>Pseudahrensia</taxon>
    </lineage>
</organism>
<dbReference type="PROSITE" id="PS50801">
    <property type="entry name" value="STAS"/>
    <property type="match status" value="1"/>
</dbReference>
<proteinExistence type="predicted"/>
<dbReference type="InterPro" id="IPR036513">
    <property type="entry name" value="STAS_dom_sf"/>
</dbReference>
<feature type="transmembrane region" description="Helical" evidence="5">
    <location>
        <begin position="57"/>
        <end position="73"/>
    </location>
</feature>
<evidence type="ECO:0000313" key="8">
    <source>
        <dbReference type="Proteomes" id="UP001597101"/>
    </source>
</evidence>
<dbReference type="PROSITE" id="PS01130">
    <property type="entry name" value="SLC26A"/>
    <property type="match status" value="1"/>
</dbReference>
<evidence type="ECO:0000313" key="7">
    <source>
        <dbReference type="EMBL" id="MFD0914813.1"/>
    </source>
</evidence>
<evidence type="ECO:0000256" key="2">
    <source>
        <dbReference type="ARBA" id="ARBA00022692"/>
    </source>
</evidence>
<feature type="transmembrane region" description="Helical" evidence="5">
    <location>
        <begin position="181"/>
        <end position="203"/>
    </location>
</feature>
<evidence type="ECO:0000256" key="4">
    <source>
        <dbReference type="ARBA" id="ARBA00023136"/>
    </source>
</evidence>
<feature type="transmembrane region" description="Helical" evidence="5">
    <location>
        <begin position="313"/>
        <end position="331"/>
    </location>
</feature>
<dbReference type="NCBIfam" id="TIGR00815">
    <property type="entry name" value="sulP"/>
    <property type="match status" value="1"/>
</dbReference>
<comment type="subcellular location">
    <subcellularLocation>
        <location evidence="1">Membrane</location>
        <topology evidence="1">Multi-pass membrane protein</topology>
    </subcellularLocation>
</comment>
<feature type="transmembrane region" description="Helical" evidence="5">
    <location>
        <begin position="351"/>
        <end position="371"/>
    </location>
</feature>
<keyword evidence="8" id="KW-1185">Reference proteome</keyword>
<dbReference type="SUPFAM" id="SSF52091">
    <property type="entry name" value="SpoIIaa-like"/>
    <property type="match status" value="1"/>
</dbReference>